<proteinExistence type="predicted"/>
<evidence type="ECO:0000313" key="1">
    <source>
        <dbReference type="EMBL" id="GFQ08604.1"/>
    </source>
</evidence>
<dbReference type="Proteomes" id="UP000653305">
    <property type="component" value="Unassembled WGS sequence"/>
</dbReference>
<dbReference type="PANTHER" id="PTHR47553">
    <property type="entry name" value="MYOSIN-11"/>
    <property type="match status" value="1"/>
</dbReference>
<dbReference type="EMBL" id="BMAC01007522">
    <property type="protein sequence ID" value="GFQ08604.1"/>
    <property type="molecule type" value="Genomic_DNA"/>
</dbReference>
<protein>
    <submittedName>
        <fullName evidence="1">Uncharacterized protein</fullName>
    </submittedName>
</protein>
<gene>
    <name evidence="1" type="ORF">PHJA_003004400</name>
</gene>
<evidence type="ECO:0000313" key="2">
    <source>
        <dbReference type="Proteomes" id="UP000653305"/>
    </source>
</evidence>
<accession>A0A830DMU1</accession>
<dbReference type="PANTHER" id="PTHR47553:SF1">
    <property type="entry name" value="RING_FYVE_PHD ZINC FINGER SUPERFAMILY PROTEIN"/>
    <property type="match status" value="1"/>
</dbReference>
<keyword evidence="2" id="KW-1185">Reference proteome</keyword>
<organism evidence="1 2">
    <name type="scientific">Phtheirospermum japonicum</name>
    <dbReference type="NCBI Taxonomy" id="374723"/>
    <lineage>
        <taxon>Eukaryota</taxon>
        <taxon>Viridiplantae</taxon>
        <taxon>Streptophyta</taxon>
        <taxon>Embryophyta</taxon>
        <taxon>Tracheophyta</taxon>
        <taxon>Spermatophyta</taxon>
        <taxon>Magnoliopsida</taxon>
        <taxon>eudicotyledons</taxon>
        <taxon>Gunneridae</taxon>
        <taxon>Pentapetalae</taxon>
        <taxon>asterids</taxon>
        <taxon>lamiids</taxon>
        <taxon>Lamiales</taxon>
        <taxon>Orobanchaceae</taxon>
        <taxon>Orobanchaceae incertae sedis</taxon>
        <taxon>Phtheirospermum</taxon>
    </lineage>
</organism>
<dbReference type="AlphaFoldDB" id="A0A830DMU1"/>
<dbReference type="OrthoDB" id="1000220at2759"/>
<comment type="caution">
    <text evidence="1">The sequence shown here is derived from an EMBL/GenBank/DDBJ whole genome shotgun (WGS) entry which is preliminary data.</text>
</comment>
<reference evidence="1" key="1">
    <citation type="submission" date="2020-07" db="EMBL/GenBank/DDBJ databases">
        <title>Ethylene signaling mediates host invasion by parasitic plants.</title>
        <authorList>
            <person name="Yoshida S."/>
        </authorList>
    </citation>
    <scope>NUCLEOTIDE SEQUENCE</scope>
    <source>
        <strain evidence="1">Okayama</strain>
    </source>
</reference>
<sequence>MLEKLGLPPKPSLRGNSWVVDASHCQGCSSQFTFINRKVSQHTHTYSGLFFLVNRSRFLIYFC</sequence>
<name>A0A830DMU1_9LAMI</name>